<dbReference type="InParanoid" id="A0A0B2ULQ0"/>
<organism evidence="1 2">
    <name type="scientific">Ordospora colligata OC4</name>
    <dbReference type="NCBI Taxonomy" id="1354746"/>
    <lineage>
        <taxon>Eukaryota</taxon>
        <taxon>Fungi</taxon>
        <taxon>Fungi incertae sedis</taxon>
        <taxon>Microsporidia</taxon>
        <taxon>Ordosporidae</taxon>
        <taxon>Ordospora</taxon>
    </lineage>
</organism>
<evidence type="ECO:0000313" key="1">
    <source>
        <dbReference type="EMBL" id="KHN69982.1"/>
    </source>
</evidence>
<dbReference type="GeneID" id="26261618"/>
<reference evidence="1 2" key="1">
    <citation type="journal article" date="2014" name="MBio">
        <title>The Ordospora colligata genome; evolution of extreme reduction in microsporidia and host-to-parasite horizontal gene transfer.</title>
        <authorList>
            <person name="Pombert J.-F."/>
            <person name="Haag K.L."/>
            <person name="Beidas S."/>
            <person name="Ebert D."/>
            <person name="Keeling P.J."/>
        </authorList>
    </citation>
    <scope>NUCLEOTIDE SEQUENCE [LARGE SCALE GENOMIC DNA]</scope>
    <source>
        <strain evidence="1 2">OC4</strain>
    </source>
</reference>
<dbReference type="OrthoDB" id="2190670at2759"/>
<evidence type="ECO:0000313" key="2">
    <source>
        <dbReference type="Proteomes" id="UP000031056"/>
    </source>
</evidence>
<dbReference type="HOGENOM" id="CLU_1042165_0_0_1"/>
<evidence type="ECO:0008006" key="3">
    <source>
        <dbReference type="Google" id="ProtNLM"/>
    </source>
</evidence>
<gene>
    <name evidence="1" type="ORF">M896_041800</name>
</gene>
<dbReference type="EMBL" id="JOKQ01000004">
    <property type="protein sequence ID" value="KHN69982.1"/>
    <property type="molecule type" value="Genomic_DNA"/>
</dbReference>
<proteinExistence type="predicted"/>
<dbReference type="AlphaFoldDB" id="A0A0B2ULQ0"/>
<keyword evidence="2" id="KW-1185">Reference proteome</keyword>
<name>A0A0B2ULQ0_9MICR</name>
<accession>A0A0B2ULQ0</accession>
<protein>
    <recommendedName>
        <fullName evidence="3">CCAAT-binding factor domain-containing protein</fullName>
    </recommendedName>
</protein>
<dbReference type="Proteomes" id="UP000031056">
    <property type="component" value="Unassembled WGS sequence"/>
</dbReference>
<sequence>MMARGDKELKCLGREVEQLKHALESKHWNASSLVMEALNCIVECANKFSADLDLECKLDEMIVDAFNMIDEPDREKFVLLLPDLVFFMRDPRNIYPSIERYFVPGCLFCFDIAELVFVMKKEFGFEFDEFFKNLLFCMNPVTIGHRIEKRLMLLMMVLEDKSSTLTTVKAVIKKLCSISLLVGSADCHKILWTVLWIMRLHPMAYSMARAESFVKELEWTSRITFDEFQPYLFELDILSESVKGIRNVIRQIKDEACDVKKRPRLITFTNFMFPELEI</sequence>
<dbReference type="VEuPathDB" id="MicrosporidiaDB:M896_041800"/>
<dbReference type="RefSeq" id="XP_014564024.1">
    <property type="nucleotide sequence ID" value="XM_014708538.1"/>
</dbReference>
<comment type="caution">
    <text evidence="1">The sequence shown here is derived from an EMBL/GenBank/DDBJ whole genome shotgun (WGS) entry which is preliminary data.</text>
</comment>